<dbReference type="EMBL" id="CP036433">
    <property type="protein sequence ID" value="QDU97373.1"/>
    <property type="molecule type" value="Genomic_DNA"/>
</dbReference>
<dbReference type="SUPFAM" id="SSF51126">
    <property type="entry name" value="Pectin lyase-like"/>
    <property type="match status" value="1"/>
</dbReference>
<sequence length="658" mass="72442">MKLSGYSVLFLVVAAVAWAVAMAPAVVEAKEYASHPPLRLNPPPSQRPRSAGPAYFVDASQGDDSQPGSEAQPWRTIQHALLQLKAGDTLYLRGGSYFENVAVRISGTAKKPIVIRSFPGEQAVIDGSLPEFQRDPAQAWEPYPAGGPGEFRSTTTYPNVRDIVGAFGDSDIGLQTYWHLQDLRAAEELSQRAAGEGQDVPPVYCGPGVYYDRATGRIHARLAPTHFRHFVNYAGVNDPRELPLVLAPFRSTPLYVDQGEHLKFQDLVIRGGGYETVIVESGVDVDFDNVTIRGGTYCLRTNNTQQLRFYASALYGNAPPWSFRGDGSLRNRPGRNLRDIARLTCHAVWTTDTGREFSVYAFPMNDDWEVAYSEFTDSHDGPYLGGISMRFHHNLVDNFQDDGIYLSQMYPRHLFAGSGAKIEIYENLFQRSLTPIAFGGMEDTRDDIYIFRNVFDLTGGVNYQRPSVDKPDTAPYVTLRALSDHGGPPWPEMKIYQNTFITQAASGQLGVTNAVREGHPRYVFNNLFHHQKALGAFTAVPPDRTQVDGNLYWSPGSEKASEAFFARYRKSPAFEEGKAYYAPGNGTHSLVADPQLIPTAGEKAGDYRLQPGSPAVNAGLALPKEWPDSRRSQDAGAPDIGAFPLKSAAPSYGRSAAQ</sequence>
<dbReference type="GO" id="GO:0016837">
    <property type="term" value="F:carbon-oxygen lyase activity, acting on polysaccharides"/>
    <property type="evidence" value="ECO:0007669"/>
    <property type="project" value="TreeGrafter"/>
</dbReference>
<evidence type="ECO:0000259" key="10">
    <source>
        <dbReference type="Pfam" id="PF07602"/>
    </source>
</evidence>
<reference evidence="11 12" key="1">
    <citation type="submission" date="2019-02" db="EMBL/GenBank/DDBJ databases">
        <title>Deep-cultivation of Planctomycetes and their phenomic and genomic characterization uncovers novel biology.</title>
        <authorList>
            <person name="Wiegand S."/>
            <person name="Jogler M."/>
            <person name="Boedeker C."/>
            <person name="Pinto D."/>
            <person name="Vollmers J."/>
            <person name="Rivas-Marin E."/>
            <person name="Kohn T."/>
            <person name="Peeters S.H."/>
            <person name="Heuer A."/>
            <person name="Rast P."/>
            <person name="Oberbeckmann S."/>
            <person name="Bunk B."/>
            <person name="Jeske O."/>
            <person name="Meyerdierks A."/>
            <person name="Storesund J.E."/>
            <person name="Kallscheuer N."/>
            <person name="Luecker S."/>
            <person name="Lage O.M."/>
            <person name="Pohl T."/>
            <person name="Merkel B.J."/>
            <person name="Hornburger P."/>
            <person name="Mueller R.-W."/>
            <person name="Bruemmer F."/>
            <person name="Labrenz M."/>
            <person name="Spormann A.M."/>
            <person name="Op den Camp H."/>
            <person name="Overmann J."/>
            <person name="Amann R."/>
            <person name="Jetten M.S.M."/>
            <person name="Mascher T."/>
            <person name="Medema M.H."/>
            <person name="Devos D.P."/>
            <person name="Kaster A.-K."/>
            <person name="Ovreas L."/>
            <person name="Rohde M."/>
            <person name="Galperin M.Y."/>
            <person name="Jogler C."/>
        </authorList>
    </citation>
    <scope>NUCLEOTIDE SEQUENCE [LARGE SCALE GENOMIC DNA]</scope>
    <source>
        <strain evidence="11 12">Pla85_3_4</strain>
    </source>
</reference>
<dbReference type="KEGG" id="lcre:Pla8534_52190"/>
<feature type="region of interest" description="Disordered" evidence="9">
    <location>
        <begin position="618"/>
        <end position="658"/>
    </location>
</feature>
<feature type="domain" description="DUF1565" evidence="10">
    <location>
        <begin position="61"/>
        <end position="99"/>
    </location>
</feature>
<evidence type="ECO:0000256" key="6">
    <source>
        <dbReference type="ARBA" id="ARBA00022837"/>
    </source>
</evidence>
<dbReference type="InterPro" id="IPR011050">
    <property type="entry name" value="Pectin_lyase_fold/virulence"/>
</dbReference>
<dbReference type="InterPro" id="IPR052052">
    <property type="entry name" value="Polysaccharide_Lyase_9"/>
</dbReference>
<evidence type="ECO:0000256" key="1">
    <source>
        <dbReference type="ARBA" id="ARBA00001913"/>
    </source>
</evidence>
<accession>A0A518DZV9</accession>
<comment type="cofactor">
    <cofactor evidence="1">
        <name>Ca(2+)</name>
        <dbReference type="ChEBI" id="CHEBI:29108"/>
    </cofactor>
</comment>
<dbReference type="PANTHER" id="PTHR40088">
    <property type="entry name" value="PECTATE LYASE (EUROFUNG)"/>
    <property type="match status" value="1"/>
</dbReference>
<dbReference type="OrthoDB" id="9795486at2"/>
<evidence type="ECO:0000256" key="5">
    <source>
        <dbReference type="ARBA" id="ARBA00022729"/>
    </source>
</evidence>
<keyword evidence="6" id="KW-0106">Calcium</keyword>
<evidence type="ECO:0000313" key="11">
    <source>
        <dbReference type="EMBL" id="QDU97373.1"/>
    </source>
</evidence>
<evidence type="ECO:0000256" key="8">
    <source>
        <dbReference type="ARBA" id="ARBA00038263"/>
    </source>
</evidence>
<feature type="region of interest" description="Disordered" evidence="9">
    <location>
        <begin position="35"/>
        <end position="72"/>
    </location>
</feature>
<keyword evidence="3" id="KW-0964">Secreted</keyword>
<dbReference type="InterPro" id="IPR012334">
    <property type="entry name" value="Pectin_lyas_fold"/>
</dbReference>
<dbReference type="Gene3D" id="2.160.20.10">
    <property type="entry name" value="Single-stranded right-handed beta-helix, Pectin lyase-like"/>
    <property type="match status" value="2"/>
</dbReference>
<organism evidence="11 12">
    <name type="scientific">Lignipirellula cremea</name>
    <dbReference type="NCBI Taxonomy" id="2528010"/>
    <lineage>
        <taxon>Bacteria</taxon>
        <taxon>Pseudomonadati</taxon>
        <taxon>Planctomycetota</taxon>
        <taxon>Planctomycetia</taxon>
        <taxon>Pirellulales</taxon>
        <taxon>Pirellulaceae</taxon>
        <taxon>Lignipirellula</taxon>
    </lineage>
</organism>
<keyword evidence="12" id="KW-1185">Reference proteome</keyword>
<dbReference type="GO" id="GO:0046872">
    <property type="term" value="F:metal ion binding"/>
    <property type="evidence" value="ECO:0007669"/>
    <property type="project" value="UniProtKB-KW"/>
</dbReference>
<dbReference type="Pfam" id="PF07602">
    <property type="entry name" value="DUF1565"/>
    <property type="match status" value="1"/>
</dbReference>
<dbReference type="PANTHER" id="PTHR40088:SF1">
    <property type="entry name" value="PECTATE LYASE PEL9"/>
    <property type="match status" value="1"/>
</dbReference>
<dbReference type="GO" id="GO:0005576">
    <property type="term" value="C:extracellular region"/>
    <property type="evidence" value="ECO:0007669"/>
    <property type="project" value="UniProtKB-SubCell"/>
</dbReference>
<evidence type="ECO:0000256" key="4">
    <source>
        <dbReference type="ARBA" id="ARBA00022723"/>
    </source>
</evidence>
<evidence type="ECO:0000256" key="3">
    <source>
        <dbReference type="ARBA" id="ARBA00022525"/>
    </source>
</evidence>
<evidence type="ECO:0000256" key="9">
    <source>
        <dbReference type="SAM" id="MobiDB-lite"/>
    </source>
</evidence>
<evidence type="ECO:0000256" key="2">
    <source>
        <dbReference type="ARBA" id="ARBA00004613"/>
    </source>
</evidence>
<keyword evidence="7" id="KW-0456">Lyase</keyword>
<evidence type="ECO:0000256" key="7">
    <source>
        <dbReference type="ARBA" id="ARBA00023239"/>
    </source>
</evidence>
<keyword evidence="5" id="KW-0732">Signal</keyword>
<gene>
    <name evidence="11" type="ORF">Pla8534_52190</name>
</gene>
<proteinExistence type="inferred from homology"/>
<dbReference type="InterPro" id="IPR011459">
    <property type="entry name" value="DUF1565"/>
</dbReference>
<keyword evidence="4" id="KW-0479">Metal-binding</keyword>
<dbReference type="AlphaFoldDB" id="A0A518DZV9"/>
<evidence type="ECO:0000313" key="12">
    <source>
        <dbReference type="Proteomes" id="UP000317648"/>
    </source>
</evidence>
<dbReference type="Proteomes" id="UP000317648">
    <property type="component" value="Chromosome"/>
</dbReference>
<comment type="similarity">
    <text evidence="8">Belongs to the polysaccharide lyase 9 family.</text>
</comment>
<protein>
    <recommendedName>
        <fullName evidence="10">DUF1565 domain-containing protein</fullName>
    </recommendedName>
</protein>
<comment type="subcellular location">
    <subcellularLocation>
        <location evidence="2">Secreted</location>
    </subcellularLocation>
</comment>
<dbReference type="RefSeq" id="WP_145056155.1">
    <property type="nucleotide sequence ID" value="NZ_CP036433.1"/>
</dbReference>
<name>A0A518DZV9_9BACT</name>